<organism evidence="3 4">
    <name type="scientific">Nocardioides panaciterrulae</name>
    <dbReference type="NCBI Taxonomy" id="661492"/>
    <lineage>
        <taxon>Bacteria</taxon>
        <taxon>Bacillati</taxon>
        <taxon>Actinomycetota</taxon>
        <taxon>Actinomycetes</taxon>
        <taxon>Propionibacteriales</taxon>
        <taxon>Nocardioidaceae</taxon>
        <taxon>Nocardioides</taxon>
    </lineage>
</organism>
<feature type="chain" id="PRO_5031081368" description="Endonuclease/exonuclease/phosphatase domain-containing protein" evidence="1">
    <location>
        <begin position="39"/>
        <end position="629"/>
    </location>
</feature>
<dbReference type="Gene3D" id="3.60.10.10">
    <property type="entry name" value="Endonuclease/exonuclease/phosphatase"/>
    <property type="match status" value="2"/>
</dbReference>
<dbReference type="InterPro" id="IPR036691">
    <property type="entry name" value="Endo/exonu/phosph_ase_sf"/>
</dbReference>
<keyword evidence="1" id="KW-0732">Signal</keyword>
<feature type="signal peptide" evidence="1">
    <location>
        <begin position="1"/>
        <end position="38"/>
    </location>
</feature>
<accession>A0A7Y9JA32</accession>
<dbReference type="Pfam" id="PF01663">
    <property type="entry name" value="Phosphodiest"/>
    <property type="match status" value="1"/>
</dbReference>
<dbReference type="Proteomes" id="UP000535511">
    <property type="component" value="Unassembled WGS sequence"/>
</dbReference>
<dbReference type="EMBL" id="JACCBG010000001">
    <property type="protein sequence ID" value="NYD40973.1"/>
    <property type="molecule type" value="Genomic_DNA"/>
</dbReference>
<dbReference type="Gene3D" id="3.40.720.10">
    <property type="entry name" value="Alkaline Phosphatase, subunit A"/>
    <property type="match status" value="1"/>
</dbReference>
<evidence type="ECO:0000259" key="2">
    <source>
        <dbReference type="Pfam" id="PF03372"/>
    </source>
</evidence>
<evidence type="ECO:0000313" key="4">
    <source>
        <dbReference type="Proteomes" id="UP000535511"/>
    </source>
</evidence>
<dbReference type="InterPro" id="IPR002591">
    <property type="entry name" value="Phosphodiest/P_Trfase"/>
</dbReference>
<sequence length="629" mass="67066">MTLSRFPGSRRTPRRTAAAAVVALALGGGALLPAASQASSTGTSDVPPASTDFVVSSFNLLGASHTGPGGERKGWAVGAQRMVWASDLLDQHQIDVVGFQEMQLPQYRKFQELDGATWGMFPGRSLGTAAMANNIAWRKADWALVESRTVVVPYFHGNPIRKPLVLLQNLHTGQQAWFLNTHNPANKKGPAQKWRNRAVRIEAATVNALNQETPDVPVFFTGDMNDREKFFCPITAATTLQSANGGSNVDGTCTVPRPTQIDWIMGSPQVSFSGYTALKDALVRKTTDHPLVYATASLPPVPVVSPVQHVVVLDVEGLRSRGLAQEMAAGRLPALAQMMSEGASTLDARSEVESTTRLPNVIGMLTGRPVDVAAGGHGYAAAEDSGSTVRAAHGGRYVSSVFDLVHNLGRSTALFGSRDELDVVARSWDGTNGGTDPYLPDDGRDKIDTYSNGKDDVAVVRDLTAQLTTDPAAFSFAHLSGPARKGVRKGWMRPGWFASLPRTDKMIGKVLTAVRTDPDLAENTVVILTSDYGGRGHDGSDATRRANYTVPLVVWGTGIAQGADLYALNPAYAATHRLQAYDEATQPLRNGDVANLALDLLGLPPVTGSRFDLGQELTALAPVTDPTTP</sequence>
<dbReference type="RefSeq" id="WP_179662787.1">
    <property type="nucleotide sequence ID" value="NZ_JACCBG010000001.1"/>
</dbReference>
<dbReference type="GO" id="GO:0003824">
    <property type="term" value="F:catalytic activity"/>
    <property type="evidence" value="ECO:0007669"/>
    <property type="project" value="InterPro"/>
</dbReference>
<gene>
    <name evidence="3" type="ORF">BJZ21_001056</name>
</gene>
<dbReference type="InterPro" id="IPR017850">
    <property type="entry name" value="Alkaline_phosphatase_core_sf"/>
</dbReference>
<protein>
    <recommendedName>
        <fullName evidence="2">Endonuclease/exonuclease/phosphatase domain-containing protein</fullName>
    </recommendedName>
</protein>
<dbReference type="AlphaFoldDB" id="A0A7Y9JA32"/>
<evidence type="ECO:0000256" key="1">
    <source>
        <dbReference type="SAM" id="SignalP"/>
    </source>
</evidence>
<dbReference type="Pfam" id="PF03372">
    <property type="entry name" value="Exo_endo_phos"/>
    <property type="match status" value="1"/>
</dbReference>
<dbReference type="InterPro" id="IPR006311">
    <property type="entry name" value="TAT_signal"/>
</dbReference>
<comment type="caution">
    <text evidence="3">The sequence shown here is derived from an EMBL/GenBank/DDBJ whole genome shotgun (WGS) entry which is preliminary data.</text>
</comment>
<feature type="domain" description="Endonuclease/exonuclease/phosphatase" evidence="2">
    <location>
        <begin position="86"/>
        <end position="289"/>
    </location>
</feature>
<keyword evidence="4" id="KW-1185">Reference proteome</keyword>
<dbReference type="SUPFAM" id="SSF53649">
    <property type="entry name" value="Alkaline phosphatase-like"/>
    <property type="match status" value="1"/>
</dbReference>
<reference evidence="3 4" key="1">
    <citation type="submission" date="2020-07" db="EMBL/GenBank/DDBJ databases">
        <title>Sequencing the genomes of 1000 actinobacteria strains.</title>
        <authorList>
            <person name="Klenk H.-P."/>
        </authorList>
    </citation>
    <scope>NUCLEOTIDE SEQUENCE [LARGE SCALE GENOMIC DNA]</scope>
    <source>
        <strain evidence="3 4">DSM 21350</strain>
    </source>
</reference>
<dbReference type="InterPro" id="IPR005135">
    <property type="entry name" value="Endo/exonuclease/phosphatase"/>
</dbReference>
<dbReference type="PROSITE" id="PS51318">
    <property type="entry name" value="TAT"/>
    <property type="match status" value="1"/>
</dbReference>
<dbReference type="SUPFAM" id="SSF56219">
    <property type="entry name" value="DNase I-like"/>
    <property type="match status" value="1"/>
</dbReference>
<proteinExistence type="predicted"/>
<evidence type="ECO:0000313" key="3">
    <source>
        <dbReference type="EMBL" id="NYD40973.1"/>
    </source>
</evidence>
<name>A0A7Y9JA32_9ACTN</name>